<evidence type="ECO:0000256" key="10">
    <source>
        <dbReference type="ARBA" id="ARBA00023116"/>
    </source>
</evidence>
<reference evidence="15 16" key="1">
    <citation type="journal article" date="2021" name="G3 (Bethesda)">
        <title>Improved contiguity of the threespine stickleback genome using long-read sequencing.</title>
        <authorList>
            <person name="Nath S."/>
            <person name="Shaw D.E."/>
            <person name="White M.A."/>
        </authorList>
    </citation>
    <scope>NUCLEOTIDE SEQUENCE [LARGE SCALE GENOMIC DNA]</scope>
    <source>
        <strain evidence="15 16">Lake Benthic</strain>
    </source>
</reference>
<dbReference type="SUPFAM" id="SSF47240">
    <property type="entry name" value="Ferritin-like"/>
    <property type="match status" value="1"/>
</dbReference>
<keyword evidence="9" id="KW-0408">Iron</keyword>
<dbReference type="Bgee" id="ENSGACG00000001494">
    <property type="expression patterns" value="Expressed in embryo and 4 other cell types or tissues"/>
</dbReference>
<dbReference type="EC" id="1.17.4.1" evidence="4"/>
<comment type="cofactor">
    <cofactor evidence="1">
        <name>Fe cation</name>
        <dbReference type="ChEBI" id="CHEBI:24875"/>
    </cofactor>
</comment>
<evidence type="ECO:0000256" key="7">
    <source>
        <dbReference type="ARBA" id="ARBA00022723"/>
    </source>
</evidence>
<dbReference type="PANTHER" id="PTHR23409:SF20">
    <property type="entry name" value="RIBONUCLEOSIDE-DIPHOSPHATE REDUCTASE SUBUNIT M2"/>
    <property type="match status" value="1"/>
</dbReference>
<dbReference type="Proteomes" id="UP000007635">
    <property type="component" value="Unassembled WGS sequence"/>
</dbReference>
<evidence type="ECO:0000256" key="6">
    <source>
        <dbReference type="ARBA" id="ARBA00022553"/>
    </source>
</evidence>
<dbReference type="InterPro" id="IPR000358">
    <property type="entry name" value="RNR_small_fam"/>
</dbReference>
<dbReference type="eggNOG" id="KOG1567">
    <property type="taxonomic scope" value="Eukaryota"/>
</dbReference>
<sequence length="372" mass="43051">MFPTRSPLSVKKEKSLSGQMDNMALDKENTVRTSRLSECAKAVKKSGNEVEEEPLLKDNPRRFVIFPIKYHDIWQMYKKAEASFWTAEEVDLSKDLQHWESLKDEERFFISHVLAFFAASDGIVNENLVERFTQEVQVTEARCFYGFQIAMENIHSEMYSLLINTYIKEPSEREYLFNAIETLPCVKKKADWAINWIGNQAANYGERVVAFAAVEGIFFSGSFAAIFWLKKRGLMPGLTFSNELISRDEGLHCDFACLMFKHLVNKPSVEKVSKIIQNAVEIEQEFLTEALPVKLIGMNCELMKRYIEFVADRLMLELGFSKIYRVENPFDFMENISLEGKTNFFEKRVGEYQRMGVMSGTTDNTFRLDADF</sequence>
<evidence type="ECO:0000313" key="15">
    <source>
        <dbReference type="Ensembl" id="ENSGACP00000001950.2"/>
    </source>
</evidence>
<dbReference type="Ensembl" id="ENSGACT00000001953.2">
    <property type="protein sequence ID" value="ENSGACP00000001950.2"/>
    <property type="gene ID" value="ENSGACG00000001507.2"/>
</dbReference>
<dbReference type="InterPro" id="IPR012348">
    <property type="entry name" value="RNR-like"/>
</dbReference>
<keyword evidence="8" id="KW-0560">Oxidoreductase</keyword>
<protein>
    <recommendedName>
        <fullName evidence="12">Ribonucleoside-diphosphate reductase subunit M2</fullName>
        <ecNumber evidence="4">1.17.4.1</ecNumber>
    </recommendedName>
    <alternativeName>
        <fullName evidence="13">Ribonucleotide reductase small chain</fullName>
    </alternativeName>
    <alternativeName>
        <fullName evidence="11">Ribonucleotide reductase small subunit</fullName>
    </alternativeName>
</protein>
<dbReference type="GO" id="GO:0009263">
    <property type="term" value="P:deoxyribonucleotide biosynthetic process"/>
    <property type="evidence" value="ECO:0007669"/>
    <property type="project" value="UniProtKB-KW"/>
</dbReference>
<comment type="similarity">
    <text evidence="3">Belongs to the ribonucleoside diphosphate reductase small chain family.</text>
</comment>
<evidence type="ECO:0000256" key="5">
    <source>
        <dbReference type="ARBA" id="ARBA00022490"/>
    </source>
</evidence>
<evidence type="ECO:0000256" key="3">
    <source>
        <dbReference type="ARBA" id="ARBA00009303"/>
    </source>
</evidence>
<dbReference type="AlphaFoldDB" id="G3N9G0"/>
<reference evidence="15" key="2">
    <citation type="submission" date="2025-05" db="UniProtKB">
        <authorList>
            <consortium name="Ensembl"/>
        </authorList>
    </citation>
    <scope>IDENTIFICATION</scope>
</reference>
<dbReference type="Ensembl" id="ENSGACT00000048775.1">
    <property type="protein sequence ID" value="ENSGACP00000071601.1"/>
    <property type="gene ID" value="ENSGACG00000001494.2"/>
</dbReference>
<dbReference type="InterPro" id="IPR033909">
    <property type="entry name" value="RNR_small"/>
</dbReference>
<dbReference type="InterPro" id="IPR009078">
    <property type="entry name" value="Ferritin-like_SF"/>
</dbReference>
<dbReference type="Gene3D" id="1.10.620.20">
    <property type="entry name" value="Ribonucleotide Reductase, subunit A"/>
    <property type="match status" value="1"/>
</dbReference>
<dbReference type="OrthoDB" id="10248373at2759"/>
<dbReference type="InterPro" id="IPR030475">
    <property type="entry name" value="RNR_small_AS"/>
</dbReference>
<dbReference type="PROSITE" id="PS00368">
    <property type="entry name" value="RIBORED_SMALL"/>
    <property type="match status" value="1"/>
</dbReference>
<dbReference type="GO" id="GO:0046872">
    <property type="term" value="F:metal ion binding"/>
    <property type="evidence" value="ECO:0007669"/>
    <property type="project" value="UniProtKB-KW"/>
</dbReference>
<evidence type="ECO:0000256" key="2">
    <source>
        <dbReference type="ARBA" id="ARBA00004496"/>
    </source>
</evidence>
<keyword evidence="5" id="KW-0963">Cytoplasm</keyword>
<comment type="subcellular location">
    <subcellularLocation>
        <location evidence="2">Cytoplasm</location>
    </subcellularLocation>
</comment>
<dbReference type="STRING" id="69293.ENSGACP00000001950"/>
<dbReference type="GO" id="GO:0005829">
    <property type="term" value="C:cytosol"/>
    <property type="evidence" value="ECO:0007669"/>
    <property type="project" value="TreeGrafter"/>
</dbReference>
<evidence type="ECO:0000256" key="12">
    <source>
        <dbReference type="ARBA" id="ARBA00040401"/>
    </source>
</evidence>
<evidence type="ECO:0000256" key="11">
    <source>
        <dbReference type="ARBA" id="ARBA00030749"/>
    </source>
</evidence>
<dbReference type="PANTHER" id="PTHR23409">
    <property type="entry name" value="RIBONUCLEOSIDE-DIPHOSPHATE REDUCTASE SMALL CHAIN"/>
    <property type="match status" value="1"/>
</dbReference>
<name>G3N9G0_GASAC</name>
<evidence type="ECO:0000256" key="4">
    <source>
        <dbReference type="ARBA" id="ARBA00012274"/>
    </source>
</evidence>
<dbReference type="GO" id="GO:0004748">
    <property type="term" value="F:ribonucleoside-diphosphate reductase activity, thioredoxin disulfide as acceptor"/>
    <property type="evidence" value="ECO:0007669"/>
    <property type="project" value="UniProtKB-EC"/>
</dbReference>
<keyword evidence="6" id="KW-0597">Phosphoprotein</keyword>
<accession>A0AAQ4S9Y8</accession>
<proteinExistence type="inferred from homology"/>
<evidence type="ECO:0000256" key="1">
    <source>
        <dbReference type="ARBA" id="ARBA00001962"/>
    </source>
</evidence>
<dbReference type="InParanoid" id="G3N9G0"/>
<keyword evidence="16" id="KW-1185">Reference proteome</keyword>
<dbReference type="FunFam" id="1.10.620.20:FF:000004">
    <property type="entry name" value="Ribonucleoside-diphosphate reductase subunit M2 B"/>
    <property type="match status" value="1"/>
</dbReference>
<evidence type="ECO:0000256" key="14">
    <source>
        <dbReference type="SAM" id="MobiDB-lite"/>
    </source>
</evidence>
<keyword evidence="10" id="KW-0215">Deoxyribonucleotide synthesis</keyword>
<keyword evidence="7" id="KW-0479">Metal-binding</keyword>
<accession>G3N9G0</accession>
<dbReference type="CDD" id="cd01049">
    <property type="entry name" value="RNRR2"/>
    <property type="match status" value="1"/>
</dbReference>
<evidence type="ECO:0000313" key="16">
    <source>
        <dbReference type="Proteomes" id="UP000007635"/>
    </source>
</evidence>
<evidence type="ECO:0000256" key="13">
    <source>
        <dbReference type="ARBA" id="ARBA00042512"/>
    </source>
</evidence>
<evidence type="ECO:0000256" key="8">
    <source>
        <dbReference type="ARBA" id="ARBA00023002"/>
    </source>
</evidence>
<dbReference type="Pfam" id="PF00268">
    <property type="entry name" value="Ribonuc_red_sm"/>
    <property type="match status" value="1"/>
</dbReference>
<evidence type="ECO:0000256" key="9">
    <source>
        <dbReference type="ARBA" id="ARBA00023004"/>
    </source>
</evidence>
<organism evidence="15 16">
    <name type="scientific">Gasterosteus aculeatus aculeatus</name>
    <name type="common">three-spined stickleback</name>
    <dbReference type="NCBI Taxonomy" id="481459"/>
    <lineage>
        <taxon>Eukaryota</taxon>
        <taxon>Metazoa</taxon>
        <taxon>Chordata</taxon>
        <taxon>Craniata</taxon>
        <taxon>Vertebrata</taxon>
        <taxon>Euteleostomi</taxon>
        <taxon>Actinopterygii</taxon>
        <taxon>Neopterygii</taxon>
        <taxon>Teleostei</taxon>
        <taxon>Neoteleostei</taxon>
        <taxon>Acanthomorphata</taxon>
        <taxon>Eupercaria</taxon>
        <taxon>Perciformes</taxon>
        <taxon>Cottioidei</taxon>
        <taxon>Gasterosteales</taxon>
        <taxon>Gasterosteidae</taxon>
        <taxon>Gasterosteus</taxon>
    </lineage>
</organism>
<feature type="region of interest" description="Disordered" evidence="14">
    <location>
        <begin position="1"/>
        <end position="24"/>
    </location>
</feature>
<dbReference type="GeneTree" id="ENSGT00390000013305"/>
<dbReference type="OMA" id="SNPFPWM"/>